<evidence type="ECO:0000313" key="1">
    <source>
        <dbReference type="EMBL" id="KAJ0092712.1"/>
    </source>
</evidence>
<accession>A0ACC1B1D9</accession>
<protein>
    <submittedName>
        <fullName evidence="1">Uncharacterized protein</fullName>
    </submittedName>
</protein>
<proteinExistence type="predicted"/>
<dbReference type="EMBL" id="CM047903">
    <property type="protein sequence ID" value="KAJ0092712.1"/>
    <property type="molecule type" value="Genomic_DNA"/>
</dbReference>
<keyword evidence="2" id="KW-1185">Reference proteome</keyword>
<name>A0ACC1B1D9_9ROSI</name>
<comment type="caution">
    <text evidence="1">The sequence shown here is derived from an EMBL/GenBank/DDBJ whole genome shotgun (WGS) entry which is preliminary data.</text>
</comment>
<organism evidence="1 2">
    <name type="scientific">Pistacia atlantica</name>
    <dbReference type="NCBI Taxonomy" id="434234"/>
    <lineage>
        <taxon>Eukaryota</taxon>
        <taxon>Viridiplantae</taxon>
        <taxon>Streptophyta</taxon>
        <taxon>Embryophyta</taxon>
        <taxon>Tracheophyta</taxon>
        <taxon>Spermatophyta</taxon>
        <taxon>Magnoliopsida</taxon>
        <taxon>eudicotyledons</taxon>
        <taxon>Gunneridae</taxon>
        <taxon>Pentapetalae</taxon>
        <taxon>rosids</taxon>
        <taxon>malvids</taxon>
        <taxon>Sapindales</taxon>
        <taxon>Anacardiaceae</taxon>
        <taxon>Pistacia</taxon>
    </lineage>
</organism>
<gene>
    <name evidence="1" type="ORF">Patl1_26310</name>
</gene>
<reference evidence="2" key="1">
    <citation type="journal article" date="2023" name="G3 (Bethesda)">
        <title>Genome assembly and association tests identify interacting loci associated with vigor, precocity, and sex in interspecific pistachio rootstocks.</title>
        <authorList>
            <person name="Palmer W."/>
            <person name="Jacygrad E."/>
            <person name="Sagayaradj S."/>
            <person name="Cavanaugh K."/>
            <person name="Han R."/>
            <person name="Bertier L."/>
            <person name="Beede B."/>
            <person name="Kafkas S."/>
            <person name="Golino D."/>
            <person name="Preece J."/>
            <person name="Michelmore R."/>
        </authorList>
    </citation>
    <scope>NUCLEOTIDE SEQUENCE [LARGE SCALE GENOMIC DNA]</scope>
</reference>
<evidence type="ECO:0000313" key="2">
    <source>
        <dbReference type="Proteomes" id="UP001164250"/>
    </source>
</evidence>
<sequence>MKAMREVQAFALHEELKFAATQFRAPSQREFNTPSGSTHNSGGHGPHASSELHGDVIPRERKWNISERKRKQYPCLKFFFLSMDARPNVMDGRP</sequence>
<dbReference type="Proteomes" id="UP001164250">
    <property type="component" value="Chromosome 7"/>
</dbReference>